<keyword evidence="2 5" id="KW-0863">Zinc-finger</keyword>
<evidence type="ECO:0000259" key="7">
    <source>
        <dbReference type="PROSITE" id="PS50950"/>
    </source>
</evidence>
<feature type="domain" description="THAP-type" evidence="7">
    <location>
        <begin position="1"/>
        <end position="87"/>
    </location>
</feature>
<dbReference type="AlphaFoldDB" id="A0A8D8FPS2"/>
<dbReference type="Pfam" id="PF07776">
    <property type="entry name" value="zf-AD"/>
    <property type="match status" value="1"/>
</dbReference>
<organism evidence="8">
    <name type="scientific">Culex pipiens</name>
    <name type="common">House mosquito</name>
    <dbReference type="NCBI Taxonomy" id="7175"/>
    <lineage>
        <taxon>Eukaryota</taxon>
        <taxon>Metazoa</taxon>
        <taxon>Ecdysozoa</taxon>
        <taxon>Arthropoda</taxon>
        <taxon>Hexapoda</taxon>
        <taxon>Insecta</taxon>
        <taxon>Pterygota</taxon>
        <taxon>Neoptera</taxon>
        <taxon>Endopterygota</taxon>
        <taxon>Diptera</taxon>
        <taxon>Nematocera</taxon>
        <taxon>Culicoidea</taxon>
        <taxon>Culicidae</taxon>
        <taxon>Culicinae</taxon>
        <taxon>Culicini</taxon>
        <taxon>Culex</taxon>
        <taxon>Culex</taxon>
    </lineage>
</organism>
<feature type="compositionally biased region" description="Basic residues" evidence="6">
    <location>
        <begin position="394"/>
        <end position="408"/>
    </location>
</feature>
<sequence>MSKMSCFLLEDLPEMHVAATDAGFKLKLYRFPQDPADRTQWYTAVKRYLRKGRPCQPREFNQLCSLHFKPSDFIGSDLIEGSIPCVFSPLSTADLWKLNRKRAQARCCVPSCDTSAHYNLYPFVPSHDETNARLSKKRFQLWVRTLQVAPCRTRPEVWICRRHFVYGFPAKLSDFLDVDWVPTLHLEGIPPNSCRECLVVLENLPAQEDRDRAPNLNAPFCRLCLKQNVPLQSMFLDSSAGQRLAELIRQFVNITVDLRHDSDSSVCIECLEKLAQMEEMVQVRARWNANNKLLARLRENNNQLEETAIKEDSHIQEMNSLPVVSIPMDTLFNSIFDPPKEETLPYEDFKQDLEQHNPADISQDCLVVDPPAIETIDLTEIDERERLIRQAMRSLRKQLKPRKRKRSKTSQNTSSEPPRRKPCRNTRIG</sequence>
<evidence type="ECO:0000256" key="3">
    <source>
        <dbReference type="ARBA" id="ARBA00022833"/>
    </source>
</evidence>
<dbReference type="GO" id="GO:0003677">
    <property type="term" value="F:DNA binding"/>
    <property type="evidence" value="ECO:0007669"/>
    <property type="project" value="UniProtKB-UniRule"/>
</dbReference>
<dbReference type="Pfam" id="PF05485">
    <property type="entry name" value="THAP"/>
    <property type="match status" value="2"/>
</dbReference>
<keyword evidence="3" id="KW-0862">Zinc</keyword>
<evidence type="ECO:0000256" key="4">
    <source>
        <dbReference type="ARBA" id="ARBA00023125"/>
    </source>
</evidence>
<keyword evidence="4 5" id="KW-0238">DNA-binding</keyword>
<evidence type="ECO:0000256" key="1">
    <source>
        <dbReference type="ARBA" id="ARBA00022723"/>
    </source>
</evidence>
<evidence type="ECO:0000256" key="6">
    <source>
        <dbReference type="SAM" id="MobiDB-lite"/>
    </source>
</evidence>
<dbReference type="SMART" id="SM00692">
    <property type="entry name" value="DM3"/>
    <property type="match status" value="1"/>
</dbReference>
<feature type="compositionally biased region" description="Basic residues" evidence="6">
    <location>
        <begin position="420"/>
        <end position="429"/>
    </location>
</feature>
<reference evidence="8" key="1">
    <citation type="submission" date="2021-05" db="EMBL/GenBank/DDBJ databases">
        <authorList>
            <person name="Alioto T."/>
            <person name="Alioto T."/>
            <person name="Gomez Garrido J."/>
        </authorList>
    </citation>
    <scope>NUCLEOTIDE SEQUENCE</scope>
</reference>
<dbReference type="GO" id="GO:0008270">
    <property type="term" value="F:zinc ion binding"/>
    <property type="evidence" value="ECO:0007669"/>
    <property type="project" value="UniProtKB-KW"/>
</dbReference>
<dbReference type="PROSITE" id="PS50950">
    <property type="entry name" value="ZF_THAP"/>
    <property type="match status" value="1"/>
</dbReference>
<dbReference type="SUPFAM" id="SSF57716">
    <property type="entry name" value="Glucocorticoid receptor-like (DNA-binding domain)"/>
    <property type="match status" value="3"/>
</dbReference>
<name>A0A8D8FPS2_CULPI</name>
<evidence type="ECO:0000256" key="2">
    <source>
        <dbReference type="ARBA" id="ARBA00022771"/>
    </source>
</evidence>
<proteinExistence type="predicted"/>
<dbReference type="EMBL" id="HBUE01083622">
    <property type="protein sequence ID" value="CAG6478680.1"/>
    <property type="molecule type" value="Transcribed_RNA"/>
</dbReference>
<dbReference type="SMART" id="SM00980">
    <property type="entry name" value="THAP"/>
    <property type="match status" value="2"/>
</dbReference>
<dbReference type="InterPro" id="IPR006612">
    <property type="entry name" value="THAP_Znf"/>
</dbReference>
<dbReference type="Gene3D" id="6.20.210.20">
    <property type="entry name" value="THAP domain"/>
    <property type="match status" value="1"/>
</dbReference>
<evidence type="ECO:0000256" key="5">
    <source>
        <dbReference type="PROSITE-ProRule" id="PRU00309"/>
    </source>
</evidence>
<dbReference type="InterPro" id="IPR038441">
    <property type="entry name" value="THAP_Znf_sf"/>
</dbReference>
<dbReference type="GO" id="GO:0005634">
    <property type="term" value="C:nucleus"/>
    <property type="evidence" value="ECO:0007669"/>
    <property type="project" value="InterPro"/>
</dbReference>
<evidence type="ECO:0000313" key="8">
    <source>
        <dbReference type="EMBL" id="CAG6478680.1"/>
    </source>
</evidence>
<dbReference type="InterPro" id="IPR012934">
    <property type="entry name" value="Znf_AD"/>
</dbReference>
<keyword evidence="1" id="KW-0479">Metal-binding</keyword>
<protein>
    <submittedName>
        <fullName evidence="8">(northern house mosquito) hypothetical protein</fullName>
    </submittedName>
</protein>
<feature type="region of interest" description="Disordered" evidence="6">
    <location>
        <begin position="393"/>
        <end position="429"/>
    </location>
</feature>
<accession>A0A8D8FPS2</accession>
<dbReference type="Gene3D" id="3.40.1800.20">
    <property type="match status" value="1"/>
</dbReference>